<proteinExistence type="predicted"/>
<evidence type="ECO:0000259" key="2">
    <source>
        <dbReference type="Pfam" id="PF01425"/>
    </source>
</evidence>
<dbReference type="EC" id="3.5.1.4" evidence="3"/>
<dbReference type="EMBL" id="WKJD01000007">
    <property type="protein sequence ID" value="MRX43065.1"/>
    <property type="molecule type" value="Genomic_DNA"/>
</dbReference>
<dbReference type="PANTHER" id="PTHR11895:SF173">
    <property type="entry name" value="GLUTAMYL-TRNA AMIDOTRANSFERASE SUBUNIT A"/>
    <property type="match status" value="1"/>
</dbReference>
<reference evidence="3 4" key="1">
    <citation type="submission" date="2019-11" db="EMBL/GenBank/DDBJ databases">
        <title>Agromyces kandeliae sp. nov., isolated from mangrove soil.</title>
        <authorList>
            <person name="Wang R."/>
        </authorList>
    </citation>
    <scope>NUCLEOTIDE SEQUENCE [LARGE SCALE GENOMIC DNA]</scope>
    <source>
        <strain evidence="3 4">Q22</strain>
    </source>
</reference>
<dbReference type="Proteomes" id="UP000476511">
    <property type="component" value="Unassembled WGS sequence"/>
</dbReference>
<dbReference type="InterPro" id="IPR023631">
    <property type="entry name" value="Amidase_dom"/>
</dbReference>
<keyword evidence="3" id="KW-0378">Hydrolase</keyword>
<dbReference type="InterPro" id="IPR036928">
    <property type="entry name" value="AS_sf"/>
</dbReference>
<gene>
    <name evidence="3" type="ORF">GJR97_04905</name>
</gene>
<feature type="domain" description="Amidase" evidence="2">
    <location>
        <begin position="36"/>
        <end position="451"/>
    </location>
</feature>
<name>A0A6L5QZL2_9MICO</name>
<accession>A0A6L5QZL2</accession>
<dbReference type="NCBIfam" id="NF005450">
    <property type="entry name" value="PRK07042.1"/>
    <property type="match status" value="1"/>
</dbReference>
<dbReference type="InterPro" id="IPR000120">
    <property type="entry name" value="Amidase"/>
</dbReference>
<dbReference type="PANTHER" id="PTHR11895">
    <property type="entry name" value="TRANSAMIDASE"/>
    <property type="match status" value="1"/>
</dbReference>
<dbReference type="AlphaFoldDB" id="A0A6L5QZL2"/>
<keyword evidence="4" id="KW-1185">Reference proteome</keyword>
<dbReference type="Pfam" id="PF01425">
    <property type="entry name" value="Amidase"/>
    <property type="match status" value="1"/>
</dbReference>
<evidence type="ECO:0000313" key="3">
    <source>
        <dbReference type="EMBL" id="MRX43065.1"/>
    </source>
</evidence>
<organism evidence="3 4">
    <name type="scientific">Agromyces kandeliae</name>
    <dbReference type="NCBI Taxonomy" id="2666141"/>
    <lineage>
        <taxon>Bacteria</taxon>
        <taxon>Bacillati</taxon>
        <taxon>Actinomycetota</taxon>
        <taxon>Actinomycetes</taxon>
        <taxon>Micrococcales</taxon>
        <taxon>Microbacteriaceae</taxon>
        <taxon>Agromyces</taxon>
    </lineage>
</organism>
<dbReference type="RefSeq" id="WP_324613168.1">
    <property type="nucleotide sequence ID" value="NZ_WKJD01000007.1"/>
</dbReference>
<evidence type="ECO:0000313" key="4">
    <source>
        <dbReference type="Proteomes" id="UP000476511"/>
    </source>
</evidence>
<feature type="region of interest" description="Disordered" evidence="1">
    <location>
        <begin position="55"/>
        <end position="84"/>
    </location>
</feature>
<comment type="caution">
    <text evidence="3">The sequence shown here is derived from an EMBL/GenBank/DDBJ whole genome shotgun (WGS) entry which is preliminary data.</text>
</comment>
<sequence>MTSASQPAPHPAVDATSSAADLATAFRAGAATPLAVAEDALARIARFEPVVNAFSDHDPDQVRADAAASADRHRRGAPIGPLDGVPVTVKENMLRAGVAARSGSAASAPVVPEADSPIVARLREAGAVILGSTTMPDWGMLSSGVSSLHGITRSPLDPALTVGGSSAGAGAAAAAGLGPIHMGTDIGGSVRFPAAWLGLVGLKPSAGRVPIDPPYLGRVGGPIGRRVADLAAAMAVVTRPDVRDHTSLPYERLDWADPAVDVRGLRIAVHTEAGAGLPVDPEVAATVRAAAERFASAGAEVVELAPFLDDGLLGQVDRFWRVRFRRTYDDLTREARDRVLPYIARWVAPGAGVSGTAALAAYDDIGELRHRTVLATAGFDAVLSPVAPMAAFPAERPMPWGEEDLGMAHIAFTLPYNMSGQPAVSINAGTTSDGRAIALQVAGPRFADLGVLALAAWWERERSADAAVPPVPQPTAR</sequence>
<dbReference type="SUPFAM" id="SSF75304">
    <property type="entry name" value="Amidase signature (AS) enzymes"/>
    <property type="match status" value="1"/>
</dbReference>
<dbReference type="Gene3D" id="3.90.1300.10">
    <property type="entry name" value="Amidase signature (AS) domain"/>
    <property type="match status" value="1"/>
</dbReference>
<protein>
    <submittedName>
        <fullName evidence="3">Amidase</fullName>
        <ecNumber evidence="3">3.5.1.4</ecNumber>
    </submittedName>
</protein>
<dbReference type="GO" id="GO:0004040">
    <property type="term" value="F:amidase activity"/>
    <property type="evidence" value="ECO:0007669"/>
    <property type="project" value="UniProtKB-EC"/>
</dbReference>
<evidence type="ECO:0000256" key="1">
    <source>
        <dbReference type="SAM" id="MobiDB-lite"/>
    </source>
</evidence>